<evidence type="ECO:0000256" key="1">
    <source>
        <dbReference type="SAM" id="SignalP"/>
    </source>
</evidence>
<dbReference type="AlphaFoldDB" id="A0A2H3BFY1"/>
<accession>A0A2H3BFY1</accession>
<sequence>MSTAPIFLMIYRVSWGMDLTCSSLQDLTRRRTKTMPFLAAQAYVFRCLSCNPKRASFLRRMCGFVEMHHSTCKRPRCFEV</sequence>
<name>A0A2H3BFY1_9AGAR</name>
<reference evidence="3" key="1">
    <citation type="journal article" date="2017" name="Nat. Ecol. Evol.">
        <title>Genome expansion and lineage-specific genetic innovations in the forest pathogenic fungi Armillaria.</title>
        <authorList>
            <person name="Sipos G."/>
            <person name="Prasanna A.N."/>
            <person name="Walter M.C."/>
            <person name="O'Connor E."/>
            <person name="Balint B."/>
            <person name="Krizsan K."/>
            <person name="Kiss B."/>
            <person name="Hess J."/>
            <person name="Varga T."/>
            <person name="Slot J."/>
            <person name="Riley R."/>
            <person name="Boka B."/>
            <person name="Rigling D."/>
            <person name="Barry K."/>
            <person name="Lee J."/>
            <person name="Mihaltcheva S."/>
            <person name="LaButti K."/>
            <person name="Lipzen A."/>
            <person name="Waldron R."/>
            <person name="Moloney N.M."/>
            <person name="Sperisen C."/>
            <person name="Kredics L."/>
            <person name="Vagvoelgyi C."/>
            <person name="Patrignani A."/>
            <person name="Fitzpatrick D."/>
            <person name="Nagy I."/>
            <person name="Doyle S."/>
            <person name="Anderson J.B."/>
            <person name="Grigoriev I.V."/>
            <person name="Gueldener U."/>
            <person name="Muensterkoetter M."/>
            <person name="Nagy L.G."/>
        </authorList>
    </citation>
    <scope>NUCLEOTIDE SEQUENCE [LARGE SCALE GENOMIC DNA]</scope>
    <source>
        <strain evidence="3">28-4</strain>
    </source>
</reference>
<gene>
    <name evidence="2" type="ORF">ARMSODRAFT_964546</name>
</gene>
<dbReference type="EMBL" id="KZ293471">
    <property type="protein sequence ID" value="PBK61956.1"/>
    <property type="molecule type" value="Genomic_DNA"/>
</dbReference>
<organism evidence="2 3">
    <name type="scientific">Armillaria solidipes</name>
    <dbReference type="NCBI Taxonomy" id="1076256"/>
    <lineage>
        <taxon>Eukaryota</taxon>
        <taxon>Fungi</taxon>
        <taxon>Dikarya</taxon>
        <taxon>Basidiomycota</taxon>
        <taxon>Agaricomycotina</taxon>
        <taxon>Agaricomycetes</taxon>
        <taxon>Agaricomycetidae</taxon>
        <taxon>Agaricales</taxon>
        <taxon>Marasmiineae</taxon>
        <taxon>Physalacriaceae</taxon>
        <taxon>Armillaria</taxon>
    </lineage>
</organism>
<keyword evidence="3" id="KW-1185">Reference proteome</keyword>
<feature type="chain" id="PRO_5013655528" description="Secreted protein" evidence="1">
    <location>
        <begin position="17"/>
        <end position="80"/>
    </location>
</feature>
<dbReference type="Proteomes" id="UP000218334">
    <property type="component" value="Unassembled WGS sequence"/>
</dbReference>
<feature type="signal peptide" evidence="1">
    <location>
        <begin position="1"/>
        <end position="16"/>
    </location>
</feature>
<evidence type="ECO:0008006" key="4">
    <source>
        <dbReference type="Google" id="ProtNLM"/>
    </source>
</evidence>
<proteinExistence type="predicted"/>
<evidence type="ECO:0000313" key="3">
    <source>
        <dbReference type="Proteomes" id="UP000218334"/>
    </source>
</evidence>
<protein>
    <recommendedName>
        <fullName evidence="4">Secreted protein</fullName>
    </recommendedName>
</protein>
<keyword evidence="1" id="KW-0732">Signal</keyword>
<evidence type="ECO:0000313" key="2">
    <source>
        <dbReference type="EMBL" id="PBK61956.1"/>
    </source>
</evidence>